<feature type="transmembrane region" description="Helical" evidence="1">
    <location>
        <begin position="100"/>
        <end position="122"/>
    </location>
</feature>
<dbReference type="EMBL" id="MCGT01000066">
    <property type="protein sequence ID" value="ORX42507.1"/>
    <property type="molecule type" value="Genomic_DNA"/>
</dbReference>
<sequence>MNIFVHCHRSLVYRKAHALVTPFFSASRRQASTTAFGKKSVQFEAKQLIKALQRKDVVFYEAPKGASRTLNLMYICAGVQLLFWDEENAPMVLAPQGKRLAISGGLVVVGLGIATALCTYPWR</sequence>
<keyword evidence="1" id="KW-0812">Transmembrane</keyword>
<keyword evidence="1" id="KW-0472">Membrane</keyword>
<accession>A0A1X2G273</accession>
<dbReference type="Proteomes" id="UP000242146">
    <property type="component" value="Unassembled WGS sequence"/>
</dbReference>
<organism evidence="2 3">
    <name type="scientific">Hesseltinella vesiculosa</name>
    <dbReference type="NCBI Taxonomy" id="101127"/>
    <lineage>
        <taxon>Eukaryota</taxon>
        <taxon>Fungi</taxon>
        <taxon>Fungi incertae sedis</taxon>
        <taxon>Mucoromycota</taxon>
        <taxon>Mucoromycotina</taxon>
        <taxon>Mucoromycetes</taxon>
        <taxon>Mucorales</taxon>
        <taxon>Cunninghamellaceae</taxon>
        <taxon>Hesseltinella</taxon>
    </lineage>
</organism>
<evidence type="ECO:0000313" key="2">
    <source>
        <dbReference type="EMBL" id="ORX42507.1"/>
    </source>
</evidence>
<gene>
    <name evidence="2" type="ORF">DM01DRAFT_319094</name>
</gene>
<evidence type="ECO:0000256" key="1">
    <source>
        <dbReference type="SAM" id="Phobius"/>
    </source>
</evidence>
<reference evidence="2 3" key="1">
    <citation type="submission" date="2016-07" db="EMBL/GenBank/DDBJ databases">
        <title>Pervasive Adenine N6-methylation of Active Genes in Fungi.</title>
        <authorList>
            <consortium name="DOE Joint Genome Institute"/>
            <person name="Mondo S.J."/>
            <person name="Dannebaum R.O."/>
            <person name="Kuo R.C."/>
            <person name="Labutti K."/>
            <person name="Haridas S."/>
            <person name="Kuo A."/>
            <person name="Salamov A."/>
            <person name="Ahrendt S.R."/>
            <person name="Lipzen A."/>
            <person name="Sullivan W."/>
            <person name="Andreopoulos W.B."/>
            <person name="Clum A."/>
            <person name="Lindquist E."/>
            <person name="Daum C."/>
            <person name="Ramamoorthy G.K."/>
            <person name="Gryganskyi A."/>
            <person name="Culley D."/>
            <person name="Magnuson J.K."/>
            <person name="James T.Y."/>
            <person name="O'Malley M.A."/>
            <person name="Stajich J.E."/>
            <person name="Spatafora J.W."/>
            <person name="Visel A."/>
            <person name="Grigoriev I.V."/>
        </authorList>
    </citation>
    <scope>NUCLEOTIDE SEQUENCE [LARGE SCALE GENOMIC DNA]</scope>
    <source>
        <strain evidence="2 3">NRRL 3301</strain>
    </source>
</reference>
<proteinExistence type="predicted"/>
<comment type="caution">
    <text evidence="2">The sequence shown here is derived from an EMBL/GenBank/DDBJ whole genome shotgun (WGS) entry which is preliminary data.</text>
</comment>
<name>A0A1X2G273_9FUNG</name>
<dbReference type="OrthoDB" id="5950063at2759"/>
<evidence type="ECO:0000313" key="3">
    <source>
        <dbReference type="Proteomes" id="UP000242146"/>
    </source>
</evidence>
<dbReference type="AlphaFoldDB" id="A0A1X2G273"/>
<protein>
    <submittedName>
        <fullName evidence="2">Uncharacterized protein</fullName>
    </submittedName>
</protein>
<keyword evidence="3" id="KW-1185">Reference proteome</keyword>
<keyword evidence="1" id="KW-1133">Transmembrane helix</keyword>